<dbReference type="InterPro" id="IPR036196">
    <property type="entry name" value="Ptyr_pPase_sf"/>
</dbReference>
<reference evidence="6" key="2">
    <citation type="submission" date="2021-09" db="EMBL/GenBank/DDBJ databases">
        <authorList>
            <person name="Gilroy R."/>
        </authorList>
    </citation>
    <scope>NUCLEOTIDE SEQUENCE</scope>
    <source>
        <strain evidence="6">ChiBcolR7-4860</strain>
    </source>
</reference>
<dbReference type="Proteomes" id="UP000786560">
    <property type="component" value="Unassembled WGS sequence"/>
</dbReference>
<dbReference type="InterPro" id="IPR017867">
    <property type="entry name" value="Tyr_phospatase_low_mol_wt"/>
</dbReference>
<proteinExistence type="inferred from homology"/>
<dbReference type="SUPFAM" id="SSF52788">
    <property type="entry name" value="Phosphotyrosine protein phosphatases I"/>
    <property type="match status" value="1"/>
</dbReference>
<organism evidence="6 7">
    <name type="scientific">Bifidobacterium pullorum subsp. gallinarum</name>
    <dbReference type="NCBI Taxonomy" id="78344"/>
    <lineage>
        <taxon>Bacteria</taxon>
        <taxon>Bacillati</taxon>
        <taxon>Actinomycetota</taxon>
        <taxon>Actinomycetes</taxon>
        <taxon>Bifidobacteriales</taxon>
        <taxon>Bifidobacteriaceae</taxon>
        <taxon>Bifidobacterium</taxon>
    </lineage>
</organism>
<dbReference type="PANTHER" id="PTHR11717:SF31">
    <property type="entry name" value="LOW MOLECULAR WEIGHT PROTEIN-TYROSINE-PHOSPHATASE ETP-RELATED"/>
    <property type="match status" value="1"/>
</dbReference>
<dbReference type="Pfam" id="PF01451">
    <property type="entry name" value="LMWPc"/>
    <property type="match status" value="1"/>
</dbReference>
<evidence type="ECO:0000256" key="2">
    <source>
        <dbReference type="ARBA" id="ARBA00022801"/>
    </source>
</evidence>
<dbReference type="SMART" id="SM00226">
    <property type="entry name" value="LMWPc"/>
    <property type="match status" value="1"/>
</dbReference>
<reference evidence="6" key="1">
    <citation type="journal article" date="2021" name="PeerJ">
        <title>Extensive microbial diversity within the chicken gut microbiome revealed by metagenomics and culture.</title>
        <authorList>
            <person name="Gilroy R."/>
            <person name="Ravi A."/>
            <person name="Getino M."/>
            <person name="Pursley I."/>
            <person name="Horton D.L."/>
            <person name="Alikhan N.F."/>
            <person name="Baker D."/>
            <person name="Gharbi K."/>
            <person name="Hall N."/>
            <person name="Watson M."/>
            <person name="Adriaenssens E.M."/>
            <person name="Foster-Nyarko E."/>
            <person name="Jarju S."/>
            <person name="Secka A."/>
            <person name="Antonio M."/>
            <person name="Oren A."/>
            <person name="Chaudhuri R.R."/>
            <person name="La Ragione R."/>
            <person name="Hildebrand F."/>
            <person name="Pallen M.J."/>
        </authorList>
    </citation>
    <scope>NUCLEOTIDE SEQUENCE</scope>
    <source>
        <strain evidence="6">ChiBcolR7-4860</strain>
    </source>
</reference>
<dbReference type="EMBL" id="DYUX01000014">
    <property type="protein sequence ID" value="HJG41558.1"/>
    <property type="molecule type" value="Genomic_DNA"/>
</dbReference>
<keyword evidence="3" id="KW-0904">Protein phosphatase</keyword>
<dbReference type="GO" id="GO:0004725">
    <property type="term" value="F:protein tyrosine phosphatase activity"/>
    <property type="evidence" value="ECO:0007669"/>
    <property type="project" value="InterPro"/>
</dbReference>
<feature type="domain" description="Phosphotyrosine protein phosphatase I" evidence="5">
    <location>
        <begin position="1"/>
        <end position="177"/>
    </location>
</feature>
<dbReference type="InterPro" id="IPR023485">
    <property type="entry name" value="Ptyr_pPase"/>
</dbReference>
<name>A0A921IZF1_9BIFI</name>
<evidence type="ECO:0000313" key="7">
    <source>
        <dbReference type="Proteomes" id="UP000786560"/>
    </source>
</evidence>
<sequence length="189" mass="20443">MRILFVCTGNICRSPMGELLLPRFLPDPGITSDSAGTRGLPQHPIDPNSAKLMSYANIDSSSFRSKRITPQIAADADLILCFEQHHIRDVATVLPQAARYTFLLTDFANLCGYCAQQGMLAGTTREQKLVAAINNASLVRPMLPDPMTIPDPYRKDLTAFVQAHNAICQSLDLIARATAAPAPTGHPAA</sequence>
<dbReference type="Gene3D" id="3.40.50.2300">
    <property type="match status" value="1"/>
</dbReference>
<evidence type="ECO:0000259" key="5">
    <source>
        <dbReference type="SMART" id="SM00226"/>
    </source>
</evidence>
<dbReference type="InterPro" id="IPR050438">
    <property type="entry name" value="LMW_PTPase"/>
</dbReference>
<feature type="active site" description="Nucleophile" evidence="4">
    <location>
        <position position="7"/>
    </location>
</feature>
<dbReference type="PRINTS" id="PR00719">
    <property type="entry name" value="LMWPTPASE"/>
</dbReference>
<protein>
    <submittedName>
        <fullName evidence="6">Low molecular weight phosphatase family protein</fullName>
    </submittedName>
</protein>
<evidence type="ECO:0000313" key="6">
    <source>
        <dbReference type="EMBL" id="HJG41558.1"/>
    </source>
</evidence>
<keyword evidence="2" id="KW-0378">Hydrolase</keyword>
<dbReference type="AlphaFoldDB" id="A0A921IZF1"/>
<evidence type="ECO:0000256" key="1">
    <source>
        <dbReference type="ARBA" id="ARBA00011063"/>
    </source>
</evidence>
<gene>
    <name evidence="6" type="ORF">K8U73_04115</name>
</gene>
<comment type="similarity">
    <text evidence="1">Belongs to the low molecular weight phosphotyrosine protein phosphatase family.</text>
</comment>
<dbReference type="PANTHER" id="PTHR11717">
    <property type="entry name" value="LOW MOLECULAR WEIGHT PROTEIN TYROSINE PHOSPHATASE"/>
    <property type="match status" value="1"/>
</dbReference>
<accession>A0A921IZF1</accession>
<evidence type="ECO:0000256" key="3">
    <source>
        <dbReference type="ARBA" id="ARBA00022912"/>
    </source>
</evidence>
<feature type="active site" description="Nucleophile" evidence="4">
    <location>
        <position position="13"/>
    </location>
</feature>
<dbReference type="RefSeq" id="WP_278711107.1">
    <property type="nucleotide sequence ID" value="NZ_DYUX01000014.1"/>
</dbReference>
<evidence type="ECO:0000256" key="4">
    <source>
        <dbReference type="PIRSR" id="PIRSR617867-1"/>
    </source>
</evidence>
<comment type="caution">
    <text evidence="6">The sequence shown here is derived from an EMBL/GenBank/DDBJ whole genome shotgun (WGS) entry which is preliminary data.</text>
</comment>